<gene>
    <name evidence="1" type="ORF">CNMCM6805_002161</name>
</gene>
<accession>A0A8H4EF72</accession>
<dbReference type="OrthoDB" id="1862401at2759"/>
<dbReference type="Proteomes" id="UP000653565">
    <property type="component" value="Unassembled WGS sequence"/>
</dbReference>
<sequence length="239" mass="25760">MASVTSKIFAITGGASRIGAATCRLLAERGAAVGTQVLYPSSKCPSFPTINGRYLLDLNDRRVLRDILVNSQELMQQELRANFLADGFVLCIVCNHSVFDGTGADIILEMLADCYRAEAASGISLVTTGDIESELRGFLSSASVTVPQESQAGYAISCAHMEVEAESFPTMLCNYSFLFSSEKLEQLRDAVEPTRALPLPPPRPDDAKWTGFRSSNEAFTALLAISAQRAREGAPSHTT</sequence>
<evidence type="ECO:0000313" key="2">
    <source>
        <dbReference type="Proteomes" id="UP000653565"/>
    </source>
</evidence>
<reference evidence="1" key="2">
    <citation type="submission" date="2020-04" db="EMBL/GenBank/DDBJ databases">
        <authorList>
            <person name="Santos R.A.C."/>
            <person name="Steenwyk J.L."/>
            <person name="Rivero-Menendez O."/>
            <person name="Mead M.E."/>
            <person name="Silva L.P."/>
            <person name="Bastos R.W."/>
            <person name="Alastruey-Izquierdo A."/>
            <person name="Goldman G.H."/>
            <person name="Rokas A."/>
        </authorList>
    </citation>
    <scope>NUCLEOTIDE SEQUENCE</scope>
    <source>
        <strain evidence="1">CNM-CM6805</strain>
    </source>
</reference>
<dbReference type="EMBL" id="JAAAPX010000152">
    <property type="protein sequence ID" value="KAF4228461.1"/>
    <property type="molecule type" value="Genomic_DNA"/>
</dbReference>
<dbReference type="SUPFAM" id="SSF51735">
    <property type="entry name" value="NAD(P)-binding Rossmann-fold domains"/>
    <property type="match status" value="1"/>
</dbReference>
<comment type="caution">
    <text evidence="1">The sequence shown here is derived from an EMBL/GenBank/DDBJ whole genome shotgun (WGS) entry which is preliminary data.</text>
</comment>
<dbReference type="Gene3D" id="3.30.559.10">
    <property type="entry name" value="Chloramphenicol acetyltransferase-like domain"/>
    <property type="match status" value="1"/>
</dbReference>
<dbReference type="InterPro" id="IPR023213">
    <property type="entry name" value="CAT-like_dom_sf"/>
</dbReference>
<protein>
    <submittedName>
        <fullName evidence="1">Uncharacterized protein</fullName>
    </submittedName>
</protein>
<name>A0A8H4EF72_9EURO</name>
<proteinExistence type="predicted"/>
<evidence type="ECO:0000313" key="1">
    <source>
        <dbReference type="EMBL" id="KAF4228461.1"/>
    </source>
</evidence>
<dbReference type="InterPro" id="IPR036291">
    <property type="entry name" value="NAD(P)-bd_dom_sf"/>
</dbReference>
<reference evidence="1" key="1">
    <citation type="journal article" date="2020" name="bioRxiv">
        <title>Genomic and phenotypic heterogeneity of clinical isolates of the human pathogens Aspergillus fumigatus, Aspergillus lentulus and Aspergillus fumigatiaffinis.</title>
        <authorList>
            <person name="dos Santos R.A.C."/>
            <person name="Steenwyk J.L."/>
            <person name="Rivero-Menendez O."/>
            <person name="Mead M.E."/>
            <person name="Silva L.P."/>
            <person name="Bastos R.W."/>
            <person name="Alastruey-Izquierdo A."/>
            <person name="Goldman G.H."/>
            <person name="Rokas A."/>
        </authorList>
    </citation>
    <scope>NUCLEOTIDE SEQUENCE</scope>
    <source>
        <strain evidence="1">CNM-CM6805</strain>
    </source>
</reference>
<organism evidence="1 2">
    <name type="scientific">Aspergillus fumigatiaffinis</name>
    <dbReference type="NCBI Taxonomy" id="340414"/>
    <lineage>
        <taxon>Eukaryota</taxon>
        <taxon>Fungi</taxon>
        <taxon>Dikarya</taxon>
        <taxon>Ascomycota</taxon>
        <taxon>Pezizomycotina</taxon>
        <taxon>Eurotiomycetes</taxon>
        <taxon>Eurotiomycetidae</taxon>
        <taxon>Eurotiales</taxon>
        <taxon>Aspergillaceae</taxon>
        <taxon>Aspergillus</taxon>
        <taxon>Aspergillus subgen. Fumigati</taxon>
    </lineage>
</organism>
<dbReference type="AlphaFoldDB" id="A0A8H4EF72"/>
<keyword evidence="2" id="KW-1185">Reference proteome</keyword>